<dbReference type="InterPro" id="IPR001623">
    <property type="entry name" value="DnaJ_domain"/>
</dbReference>
<evidence type="ECO:0000256" key="6">
    <source>
        <dbReference type="SAM" id="Phobius"/>
    </source>
</evidence>
<dbReference type="Pfam" id="PF00226">
    <property type="entry name" value="DnaJ"/>
    <property type="match status" value="1"/>
</dbReference>
<evidence type="ECO:0000256" key="4">
    <source>
        <dbReference type="ARBA" id="ARBA00023136"/>
    </source>
</evidence>
<feature type="transmembrane region" description="Helical" evidence="6">
    <location>
        <begin position="33"/>
        <end position="60"/>
    </location>
</feature>
<keyword evidence="4 6" id="KW-0472">Membrane</keyword>
<keyword evidence="9" id="KW-1185">Reference proteome</keyword>
<dbReference type="SMART" id="SM00271">
    <property type="entry name" value="DnaJ"/>
    <property type="match status" value="1"/>
</dbReference>
<comment type="subcellular location">
    <subcellularLocation>
        <location evidence="1">Membrane</location>
        <topology evidence="1">Single-pass membrane protein</topology>
    </subcellularLocation>
</comment>
<evidence type="ECO:0000256" key="2">
    <source>
        <dbReference type="ARBA" id="ARBA00022692"/>
    </source>
</evidence>
<reference evidence="8 9" key="1">
    <citation type="journal article" date="2006" name="J. Bacteriol.">
        <title>Comparative genomic analysis of three strains of Ehrlichia ruminantium reveals an active process of genome size plasticity.</title>
        <authorList>
            <person name="Frutos R."/>
            <person name="Viari A."/>
            <person name="Ferraz C."/>
            <person name="Morgat A."/>
            <person name="Eychenie S."/>
            <person name="Kandassami Y."/>
            <person name="Chantal I."/>
            <person name="Bensaid A."/>
            <person name="Coissac E."/>
            <person name="Vachiery N."/>
            <person name="Demaille J."/>
            <person name="Martinez D."/>
        </authorList>
    </citation>
    <scope>NUCLEOTIDE SEQUENCE [LARGE SCALE GENOMIC DNA]</scope>
    <source>
        <strain evidence="8 9">Welgevonden</strain>
    </source>
</reference>
<dbReference type="PANTHER" id="PTHR12763">
    <property type="match status" value="1"/>
</dbReference>
<evidence type="ECO:0000256" key="5">
    <source>
        <dbReference type="ARBA" id="ARBA00038105"/>
    </source>
</evidence>
<feature type="domain" description="J" evidence="7">
    <location>
        <begin position="100"/>
        <end position="151"/>
    </location>
</feature>
<evidence type="ECO:0000313" key="9">
    <source>
        <dbReference type="Proteomes" id="UP000001021"/>
    </source>
</evidence>
<evidence type="ECO:0000259" key="7">
    <source>
        <dbReference type="PROSITE" id="PS50076"/>
    </source>
</evidence>
<dbReference type="CDD" id="cd06257">
    <property type="entry name" value="DnaJ"/>
    <property type="match status" value="1"/>
</dbReference>
<dbReference type="SUPFAM" id="SSF46565">
    <property type="entry name" value="Chaperone J-domain"/>
    <property type="match status" value="1"/>
</dbReference>
<organism evidence="8 9">
    <name type="scientific">Ehrlichia ruminantium (strain Welgevonden)</name>
    <dbReference type="NCBI Taxonomy" id="254945"/>
    <lineage>
        <taxon>Bacteria</taxon>
        <taxon>Pseudomonadati</taxon>
        <taxon>Pseudomonadota</taxon>
        <taxon>Alphaproteobacteria</taxon>
        <taxon>Rickettsiales</taxon>
        <taxon>Anaplasmataceae</taxon>
        <taxon>Ehrlichia</taxon>
    </lineage>
</organism>
<gene>
    <name evidence="8" type="ordered locus">ERWE_CDS_08080</name>
</gene>
<dbReference type="HOGENOM" id="CLU_017633_13_5_5"/>
<keyword evidence="3 6" id="KW-1133">Transmembrane helix</keyword>
<dbReference type="Proteomes" id="UP000001021">
    <property type="component" value="Chromosome"/>
</dbReference>
<dbReference type="Gene3D" id="1.10.287.110">
    <property type="entry name" value="DnaJ domain"/>
    <property type="match status" value="1"/>
</dbReference>
<protein>
    <recommendedName>
        <fullName evidence="7">J domain-containing protein</fullName>
    </recommendedName>
</protein>
<evidence type="ECO:0000256" key="3">
    <source>
        <dbReference type="ARBA" id="ARBA00022989"/>
    </source>
</evidence>
<sequence length="151" mass="17117">MSSICINIINHLQKSTFTDNIGIPYLNQVICMWFIFLVIFCIIGVIFVLPVVALFIFFLFKRNSIINMSEIITSTLNRVLNEANTYTNIKSTGSKLSRQEALEILGLQNGVTHEQINAAYHKLMKSIHPDRGGSPYLAQKLNEARDTLLKQ</sequence>
<name>A0A0H3M970_EHRRW</name>
<dbReference type="PANTHER" id="PTHR12763:SF28">
    <property type="entry name" value="GEO10507P1-RELATED"/>
    <property type="match status" value="1"/>
</dbReference>
<comment type="similarity">
    <text evidence="5">Belongs to the TIM14 family.</text>
</comment>
<dbReference type="KEGG" id="erw:ERWE_CDS_08080"/>
<dbReference type="GO" id="GO:0016020">
    <property type="term" value="C:membrane"/>
    <property type="evidence" value="ECO:0007669"/>
    <property type="project" value="UniProtKB-SubCell"/>
</dbReference>
<dbReference type="InterPro" id="IPR036869">
    <property type="entry name" value="J_dom_sf"/>
</dbReference>
<dbReference type="AlphaFoldDB" id="A0A0H3M970"/>
<dbReference type="eggNOG" id="COG2214">
    <property type="taxonomic scope" value="Bacteria"/>
</dbReference>
<accession>A0A0H3M970</accession>
<dbReference type="PROSITE" id="PS50076">
    <property type="entry name" value="DNAJ_2"/>
    <property type="match status" value="1"/>
</dbReference>
<keyword evidence="2 6" id="KW-0812">Transmembrane</keyword>
<evidence type="ECO:0000313" key="8">
    <source>
        <dbReference type="EMBL" id="CAI27302.1"/>
    </source>
</evidence>
<dbReference type="EMBL" id="CR925678">
    <property type="protein sequence ID" value="CAI27302.1"/>
    <property type="molecule type" value="Genomic_DNA"/>
</dbReference>
<proteinExistence type="inferred from homology"/>
<dbReference type="FunFam" id="1.10.287.110:FF:000001">
    <property type="entry name" value="Import inner membrane translocase subunit tim14"/>
    <property type="match status" value="1"/>
</dbReference>
<evidence type="ECO:0000256" key="1">
    <source>
        <dbReference type="ARBA" id="ARBA00004167"/>
    </source>
</evidence>